<dbReference type="InterPro" id="IPR022791">
    <property type="entry name" value="L-PG_synthase/AglD"/>
</dbReference>
<reference evidence="7" key="1">
    <citation type="submission" date="2022-11" db="EMBL/GenBank/DDBJ databases">
        <title>Parathalassolutuus dongxingensis gen. nov., sp. nov., a novel member of family Oceanospirillaceae isolated from a coastal shrimp pond in Guangxi, China.</title>
        <authorList>
            <person name="Chen H."/>
        </authorList>
    </citation>
    <scope>NUCLEOTIDE SEQUENCE</scope>
    <source>
        <strain evidence="7">G-43</strain>
    </source>
</reference>
<comment type="subcellular location">
    <subcellularLocation>
        <location evidence="1">Cell membrane</location>
        <topology evidence="1">Multi-pass membrane protein</topology>
    </subcellularLocation>
</comment>
<feature type="transmembrane region" description="Helical" evidence="6">
    <location>
        <begin position="246"/>
        <end position="266"/>
    </location>
</feature>
<evidence type="ECO:0000256" key="5">
    <source>
        <dbReference type="ARBA" id="ARBA00023136"/>
    </source>
</evidence>
<dbReference type="NCBIfam" id="TIGR00374">
    <property type="entry name" value="flippase-like domain"/>
    <property type="match status" value="1"/>
</dbReference>
<evidence type="ECO:0000256" key="4">
    <source>
        <dbReference type="ARBA" id="ARBA00022989"/>
    </source>
</evidence>
<feature type="transmembrane region" description="Helical" evidence="6">
    <location>
        <begin position="211"/>
        <end position="234"/>
    </location>
</feature>
<organism evidence="7 8">
    <name type="scientific">Parathalassolituus penaei</name>
    <dbReference type="NCBI Taxonomy" id="2997323"/>
    <lineage>
        <taxon>Bacteria</taxon>
        <taxon>Pseudomonadati</taxon>
        <taxon>Pseudomonadota</taxon>
        <taxon>Gammaproteobacteria</taxon>
        <taxon>Oceanospirillales</taxon>
        <taxon>Oceanospirillaceae</taxon>
        <taxon>Parathalassolituus</taxon>
    </lineage>
</organism>
<accession>A0A9X3EL50</accession>
<keyword evidence="5 6" id="KW-0472">Membrane</keyword>
<dbReference type="AlphaFoldDB" id="A0A9X3EL50"/>
<dbReference type="PANTHER" id="PTHR39087:SF2">
    <property type="entry name" value="UPF0104 MEMBRANE PROTEIN MJ1595"/>
    <property type="match status" value="1"/>
</dbReference>
<evidence type="ECO:0000256" key="1">
    <source>
        <dbReference type="ARBA" id="ARBA00004651"/>
    </source>
</evidence>
<evidence type="ECO:0000256" key="3">
    <source>
        <dbReference type="ARBA" id="ARBA00022692"/>
    </source>
</evidence>
<dbReference type="GO" id="GO:0005886">
    <property type="term" value="C:plasma membrane"/>
    <property type="evidence" value="ECO:0007669"/>
    <property type="project" value="UniProtKB-SubCell"/>
</dbReference>
<evidence type="ECO:0000313" key="8">
    <source>
        <dbReference type="Proteomes" id="UP001150830"/>
    </source>
</evidence>
<evidence type="ECO:0000313" key="7">
    <source>
        <dbReference type="EMBL" id="MCY0966361.1"/>
    </source>
</evidence>
<gene>
    <name evidence="7" type="ORF">OUO13_14285</name>
</gene>
<keyword evidence="8" id="KW-1185">Reference proteome</keyword>
<proteinExistence type="predicted"/>
<keyword evidence="4 6" id="KW-1133">Transmembrane helix</keyword>
<dbReference type="Pfam" id="PF03706">
    <property type="entry name" value="LPG_synthase_TM"/>
    <property type="match status" value="1"/>
</dbReference>
<feature type="transmembrane region" description="Helical" evidence="6">
    <location>
        <begin position="154"/>
        <end position="175"/>
    </location>
</feature>
<feature type="transmembrane region" description="Helical" evidence="6">
    <location>
        <begin position="287"/>
        <end position="312"/>
    </location>
</feature>
<dbReference type="RefSeq" id="WP_283174569.1">
    <property type="nucleotide sequence ID" value="NZ_JAPNOA010000039.1"/>
</dbReference>
<feature type="transmembrane region" description="Helical" evidence="6">
    <location>
        <begin position="43"/>
        <end position="65"/>
    </location>
</feature>
<dbReference type="PANTHER" id="PTHR39087">
    <property type="entry name" value="UPF0104 MEMBRANE PROTEIN MJ1595"/>
    <property type="match status" value="1"/>
</dbReference>
<evidence type="ECO:0000256" key="2">
    <source>
        <dbReference type="ARBA" id="ARBA00022475"/>
    </source>
</evidence>
<name>A0A9X3EL50_9GAMM</name>
<feature type="transmembrane region" description="Helical" evidence="6">
    <location>
        <begin position="12"/>
        <end position="37"/>
    </location>
</feature>
<evidence type="ECO:0000256" key="6">
    <source>
        <dbReference type="SAM" id="Phobius"/>
    </source>
</evidence>
<protein>
    <submittedName>
        <fullName evidence="7">Lysylphosphatidylglycerol synthase transmembrane domain-containing protein</fullName>
    </submittedName>
</protein>
<sequence>MSAASSEWLSGWRLRLLILSIVAAAIGYVGFSVWGGWQQVSSAIGRIGAGMIVLALMMSLVNYGLRLLRWGLYLQQLGYRVPVATNVRIYLAGFALTTTPAKAGEALRALLLKPLGVRYADSLSALLSERISDLLAVLAMAAVGISQYPHYSPLLWLFAIMIPLFWILLASKTLLEYGQQQCRFLPSRLANIGHKVFNLLMSTRRCHPPHLLLQASALSLAAWCAEGMAFYWILQQLQADISVQTALFIYAISMLAGAASFMPGGLGGAELAMTGLLHLNGLPLPDAIAASLVIRLATLWFAVVLGGIALLLEPAPQGSTVVPTEE</sequence>
<dbReference type="Proteomes" id="UP001150830">
    <property type="component" value="Unassembled WGS sequence"/>
</dbReference>
<keyword evidence="2" id="KW-1003">Cell membrane</keyword>
<keyword evidence="3 6" id="KW-0812">Transmembrane</keyword>
<comment type="caution">
    <text evidence="7">The sequence shown here is derived from an EMBL/GenBank/DDBJ whole genome shotgun (WGS) entry which is preliminary data.</text>
</comment>
<dbReference type="EMBL" id="JAPNOA010000039">
    <property type="protein sequence ID" value="MCY0966361.1"/>
    <property type="molecule type" value="Genomic_DNA"/>
</dbReference>